<evidence type="ECO:0000256" key="1">
    <source>
        <dbReference type="ARBA" id="ARBA00005254"/>
    </source>
</evidence>
<dbReference type="InterPro" id="IPR029069">
    <property type="entry name" value="HotDog_dom_sf"/>
</dbReference>
<accession>A0A127A0T2</accession>
<protein>
    <submittedName>
        <fullName evidence="3">MaoC family dehydratase</fullName>
    </submittedName>
</protein>
<organism evidence="3 4">
    <name type="scientific">Sinomonas atrocyanea</name>
    <dbReference type="NCBI Taxonomy" id="37927"/>
    <lineage>
        <taxon>Bacteria</taxon>
        <taxon>Bacillati</taxon>
        <taxon>Actinomycetota</taxon>
        <taxon>Actinomycetes</taxon>
        <taxon>Micrococcales</taxon>
        <taxon>Micrococcaceae</taxon>
        <taxon>Sinomonas</taxon>
    </lineage>
</organism>
<sequence length="150" mass="16436">MQTYPSLDTYTEATGSHLGYSPWRPVTQEQVNLFADATDDHQWIHTDPERAKDGPFGTPIAHGFLTLALIPAFLREVYRIEGLSMAVNYGSNKVRFPRPVPVGAMVRAGVELLEVEDAPQGIRATTRVTVEAQGSDSPVCVAEILSLLRA</sequence>
<evidence type="ECO:0000313" key="3">
    <source>
        <dbReference type="EMBL" id="AMM32923.1"/>
    </source>
</evidence>
<keyword evidence="4" id="KW-1185">Reference proteome</keyword>
<evidence type="ECO:0000259" key="2">
    <source>
        <dbReference type="Pfam" id="PF01575"/>
    </source>
</evidence>
<feature type="domain" description="MaoC-like" evidence="2">
    <location>
        <begin position="13"/>
        <end position="131"/>
    </location>
</feature>
<gene>
    <name evidence="3" type="ORF">SA2016_2254</name>
</gene>
<dbReference type="PATRIC" id="fig|37927.3.peg.2318"/>
<dbReference type="PANTHER" id="PTHR42993:SF1">
    <property type="entry name" value="MAOC-LIKE DEHYDRATASE DOMAIN-CONTAINING PROTEIN"/>
    <property type="match status" value="1"/>
</dbReference>
<dbReference type="InterPro" id="IPR002539">
    <property type="entry name" value="MaoC-like_dom"/>
</dbReference>
<dbReference type="OrthoDB" id="9801735at2"/>
<dbReference type="InterPro" id="IPR039375">
    <property type="entry name" value="NodN-like"/>
</dbReference>
<dbReference type="CDD" id="cd03450">
    <property type="entry name" value="NodN"/>
    <property type="match status" value="1"/>
</dbReference>
<dbReference type="SUPFAM" id="SSF54637">
    <property type="entry name" value="Thioesterase/thiol ester dehydrase-isomerase"/>
    <property type="match status" value="1"/>
</dbReference>
<name>A0A127A0T2_9MICC</name>
<dbReference type="PANTHER" id="PTHR42993">
    <property type="entry name" value="MAOC-LIKE DEHYDRATASE DOMAIN-CONTAINING PROTEIN"/>
    <property type="match status" value="1"/>
</dbReference>
<dbReference type="Pfam" id="PF01575">
    <property type="entry name" value="MaoC_dehydratas"/>
    <property type="match status" value="1"/>
</dbReference>
<reference evidence="3 4" key="1">
    <citation type="submission" date="2016-02" db="EMBL/GenBank/DDBJ databases">
        <title>Complete genome of Sinomonas atrocyanea KCTC 3377.</title>
        <authorList>
            <person name="Kim K.M."/>
        </authorList>
    </citation>
    <scope>NUCLEOTIDE SEQUENCE [LARGE SCALE GENOMIC DNA]</scope>
    <source>
        <strain evidence="3 4">KCTC 3377</strain>
    </source>
</reference>
<dbReference type="RefSeq" id="WP_066498066.1">
    <property type="nucleotide sequence ID" value="NZ_BJMO01000035.1"/>
</dbReference>
<dbReference type="EMBL" id="CP014518">
    <property type="protein sequence ID" value="AMM32923.1"/>
    <property type="molecule type" value="Genomic_DNA"/>
</dbReference>
<dbReference type="AlphaFoldDB" id="A0A127A0T2"/>
<dbReference type="STRING" id="37927.SA2016_2254"/>
<evidence type="ECO:0000313" key="4">
    <source>
        <dbReference type="Proteomes" id="UP000070134"/>
    </source>
</evidence>
<proteinExistence type="inferred from homology"/>
<dbReference type="Gene3D" id="3.10.129.10">
    <property type="entry name" value="Hotdog Thioesterase"/>
    <property type="match status" value="1"/>
</dbReference>
<comment type="similarity">
    <text evidence="1">Belongs to the enoyl-CoA hydratase/isomerase family.</text>
</comment>
<dbReference type="Proteomes" id="UP000070134">
    <property type="component" value="Chromosome"/>
</dbReference>
<dbReference type="KEGG" id="satk:SA2016_2254"/>